<dbReference type="RefSeq" id="WP_143901273.1">
    <property type="nucleotide sequence ID" value="NZ_VJOL01000010.1"/>
</dbReference>
<sequence length="217" mass="24377">MTHRLHVVVPLTTDDPEHRRRLTELQAVFAQACNLLAPQVRQHRCWNRVALHHLAYRQLRQALPQLGSQMACNAIYSVCRTARLVYQHPNSPFALARWGERPLPLLRFAPDCPVYFDRHTLSVRPQGLSLFTLDGRMRFDLSLPAQLLQAIATMRLREVVLNRSADGGFRLAFSLSAAAGDAPTEDEAQLWVDAGAPVAPSLQLPSYLDVEVSHESV</sequence>
<organism evidence="1 2">
    <name type="scientific">Tepidimonas thermarum</name>
    <dbReference type="NCBI Taxonomy" id="335431"/>
    <lineage>
        <taxon>Bacteria</taxon>
        <taxon>Pseudomonadati</taxon>
        <taxon>Pseudomonadota</taxon>
        <taxon>Betaproteobacteria</taxon>
        <taxon>Burkholderiales</taxon>
        <taxon>Tepidimonas</taxon>
    </lineage>
</organism>
<reference evidence="1 2" key="1">
    <citation type="submission" date="2019-07" db="EMBL/GenBank/DDBJ databases">
        <title>Tepidimonas thermarum AA-1 draft genome.</title>
        <authorList>
            <person name="Da Costa M.S."/>
            <person name="Froufe H.J.C."/>
            <person name="Egas C."/>
            <person name="Albuquerque L."/>
        </authorList>
    </citation>
    <scope>NUCLEOTIDE SEQUENCE [LARGE SCALE GENOMIC DNA]</scope>
    <source>
        <strain evidence="1 2">AA-1</strain>
    </source>
</reference>
<dbReference type="OrthoDB" id="8817583at2"/>
<protein>
    <submittedName>
        <fullName evidence="1">Uncharacterized protein</fullName>
    </submittedName>
</protein>
<evidence type="ECO:0000313" key="1">
    <source>
        <dbReference type="EMBL" id="TSE30764.1"/>
    </source>
</evidence>
<dbReference type="EMBL" id="VJOL01000010">
    <property type="protein sequence ID" value="TSE30764.1"/>
    <property type="molecule type" value="Genomic_DNA"/>
</dbReference>
<gene>
    <name evidence="1" type="ORF">Tther_00841</name>
</gene>
<accession>A0A554X4J8</accession>
<name>A0A554X4J8_9BURK</name>
<dbReference type="AlphaFoldDB" id="A0A554X4J8"/>
<dbReference type="Proteomes" id="UP000318542">
    <property type="component" value="Unassembled WGS sequence"/>
</dbReference>
<keyword evidence="2" id="KW-1185">Reference proteome</keyword>
<comment type="caution">
    <text evidence="1">The sequence shown here is derived from an EMBL/GenBank/DDBJ whole genome shotgun (WGS) entry which is preliminary data.</text>
</comment>
<evidence type="ECO:0000313" key="2">
    <source>
        <dbReference type="Proteomes" id="UP000318542"/>
    </source>
</evidence>
<proteinExistence type="predicted"/>